<dbReference type="EMBL" id="KZ084104">
    <property type="protein sequence ID" value="OSD02672.1"/>
    <property type="molecule type" value="Genomic_DNA"/>
</dbReference>
<accession>A0A1Y2IRV7</accession>
<evidence type="ECO:0000313" key="2">
    <source>
        <dbReference type="EMBL" id="OSD02672.1"/>
    </source>
</evidence>
<reference evidence="2 3" key="1">
    <citation type="journal article" date="2015" name="Biotechnol. Biofuels">
        <title>Enhanced degradation of softwood versus hardwood by the white-rot fungus Pycnoporus coccineus.</title>
        <authorList>
            <person name="Couturier M."/>
            <person name="Navarro D."/>
            <person name="Chevret D."/>
            <person name="Henrissat B."/>
            <person name="Piumi F."/>
            <person name="Ruiz-Duenas F.J."/>
            <person name="Martinez A.T."/>
            <person name="Grigoriev I.V."/>
            <person name="Riley R."/>
            <person name="Lipzen A."/>
            <person name="Berrin J.G."/>
            <person name="Master E.R."/>
            <person name="Rosso M.N."/>
        </authorList>
    </citation>
    <scope>NUCLEOTIDE SEQUENCE [LARGE SCALE GENOMIC DNA]</scope>
    <source>
        <strain evidence="2 3">BRFM310</strain>
    </source>
</reference>
<protein>
    <submittedName>
        <fullName evidence="2">Uncharacterized protein</fullName>
    </submittedName>
</protein>
<proteinExistence type="predicted"/>
<name>A0A1Y2IRV7_TRAC3</name>
<keyword evidence="3" id="KW-1185">Reference proteome</keyword>
<evidence type="ECO:0000256" key="1">
    <source>
        <dbReference type="SAM" id="MobiDB-lite"/>
    </source>
</evidence>
<feature type="compositionally biased region" description="Basic and acidic residues" evidence="1">
    <location>
        <begin position="87"/>
        <end position="101"/>
    </location>
</feature>
<dbReference type="Proteomes" id="UP000193067">
    <property type="component" value="Unassembled WGS sequence"/>
</dbReference>
<organism evidence="2 3">
    <name type="scientific">Trametes coccinea (strain BRFM310)</name>
    <name type="common">Pycnoporus coccineus</name>
    <dbReference type="NCBI Taxonomy" id="1353009"/>
    <lineage>
        <taxon>Eukaryota</taxon>
        <taxon>Fungi</taxon>
        <taxon>Dikarya</taxon>
        <taxon>Basidiomycota</taxon>
        <taxon>Agaricomycotina</taxon>
        <taxon>Agaricomycetes</taxon>
        <taxon>Polyporales</taxon>
        <taxon>Polyporaceae</taxon>
        <taxon>Trametes</taxon>
    </lineage>
</organism>
<evidence type="ECO:0000313" key="3">
    <source>
        <dbReference type="Proteomes" id="UP000193067"/>
    </source>
</evidence>
<gene>
    <name evidence="2" type="ORF">PYCCODRAFT_332757</name>
</gene>
<dbReference type="AlphaFoldDB" id="A0A1Y2IRV7"/>
<sequence length="101" mass="10804">MQQTVERVPGRARDAREESPQGARACMASPRGLAFRSSPPSPNHLTASPAHPASVPAFSNDRTPVQSRRPSRSHRGALIGLTRGAKARKEDVDGGVRGKLQ</sequence>
<feature type="compositionally biased region" description="Basic and acidic residues" evidence="1">
    <location>
        <begin position="8"/>
        <end position="19"/>
    </location>
</feature>
<feature type="region of interest" description="Disordered" evidence="1">
    <location>
        <begin position="1"/>
        <end position="101"/>
    </location>
</feature>